<keyword evidence="3" id="KW-1185">Reference proteome</keyword>
<dbReference type="OrthoDB" id="2013972at2759"/>
<dbReference type="SUPFAM" id="SSF53335">
    <property type="entry name" value="S-adenosyl-L-methionine-dependent methyltransferases"/>
    <property type="match status" value="1"/>
</dbReference>
<dbReference type="Gene3D" id="3.40.50.150">
    <property type="entry name" value="Vaccinia Virus protein VP39"/>
    <property type="match status" value="1"/>
</dbReference>
<protein>
    <recommendedName>
        <fullName evidence="1">Methyltransferase domain-containing protein</fullName>
    </recommendedName>
</protein>
<dbReference type="InterPro" id="IPR041698">
    <property type="entry name" value="Methyltransf_25"/>
</dbReference>
<name>A0A8H7ETN7_9FUNG</name>
<accession>A0A8H7ETN7</accession>
<evidence type="ECO:0000313" key="2">
    <source>
        <dbReference type="EMBL" id="KAF7726738.1"/>
    </source>
</evidence>
<feature type="domain" description="Methyltransferase" evidence="1">
    <location>
        <begin position="31"/>
        <end position="121"/>
    </location>
</feature>
<proteinExistence type="predicted"/>
<dbReference type="InterPro" id="IPR029063">
    <property type="entry name" value="SAM-dependent_MTases_sf"/>
</dbReference>
<reference evidence="2" key="1">
    <citation type="submission" date="2020-01" db="EMBL/GenBank/DDBJ databases">
        <title>Genome Sequencing of Three Apophysomyces-Like Fungal Strains Confirms a Novel Fungal Genus in the Mucoromycota with divergent Burkholderia-like Endosymbiotic Bacteria.</title>
        <authorList>
            <person name="Stajich J.E."/>
            <person name="Macias A.M."/>
            <person name="Carter-House D."/>
            <person name="Lovett B."/>
            <person name="Kasson L.R."/>
            <person name="Berry K."/>
            <person name="Grigoriev I."/>
            <person name="Chang Y."/>
            <person name="Spatafora J."/>
            <person name="Kasson M.T."/>
        </authorList>
    </citation>
    <scope>NUCLEOTIDE SEQUENCE</scope>
    <source>
        <strain evidence="2">NRRL A-21654</strain>
    </source>
</reference>
<dbReference type="EMBL" id="JABAYA010000073">
    <property type="protein sequence ID" value="KAF7726738.1"/>
    <property type="molecule type" value="Genomic_DNA"/>
</dbReference>
<sequence>MVPLHEPSLIIQWCCSTGDSELDEIVRPLFGIWAVETALEFPQAQVIGIDCETATIDNLSTPVPNYCFQHAVIRDGYTGLENIKDNMVDFVMIRNAWLINAPEKKWMDTLREVYRVLRPGGWIEIHEIDAIGIRAETIRDIGQFLDDTGFEHPSHQYACVPVGEWHPVPAIRESGYLYKDLLERRFREAKKCICECAQIDEEEYVNTTAIAMEECSSSKASVCLYCYSAQKPTVSPI</sequence>
<organism evidence="2 3">
    <name type="scientific">Apophysomyces ossiformis</name>
    <dbReference type="NCBI Taxonomy" id="679940"/>
    <lineage>
        <taxon>Eukaryota</taxon>
        <taxon>Fungi</taxon>
        <taxon>Fungi incertae sedis</taxon>
        <taxon>Mucoromycota</taxon>
        <taxon>Mucoromycotina</taxon>
        <taxon>Mucoromycetes</taxon>
        <taxon>Mucorales</taxon>
        <taxon>Mucorineae</taxon>
        <taxon>Mucoraceae</taxon>
        <taxon>Apophysomyces</taxon>
    </lineage>
</organism>
<evidence type="ECO:0000259" key="1">
    <source>
        <dbReference type="Pfam" id="PF13649"/>
    </source>
</evidence>
<comment type="caution">
    <text evidence="2">The sequence shown here is derived from an EMBL/GenBank/DDBJ whole genome shotgun (WGS) entry which is preliminary data.</text>
</comment>
<gene>
    <name evidence="2" type="ORF">EC973_008512</name>
</gene>
<dbReference type="Pfam" id="PF13649">
    <property type="entry name" value="Methyltransf_25"/>
    <property type="match status" value="1"/>
</dbReference>
<dbReference type="AlphaFoldDB" id="A0A8H7ETN7"/>
<dbReference type="Proteomes" id="UP000605846">
    <property type="component" value="Unassembled WGS sequence"/>
</dbReference>
<evidence type="ECO:0000313" key="3">
    <source>
        <dbReference type="Proteomes" id="UP000605846"/>
    </source>
</evidence>